<organism evidence="3 4">
    <name type="scientific">Coniophora puteana (strain RWD-64-598)</name>
    <name type="common">Brown rot fungus</name>
    <dbReference type="NCBI Taxonomy" id="741705"/>
    <lineage>
        <taxon>Eukaryota</taxon>
        <taxon>Fungi</taxon>
        <taxon>Dikarya</taxon>
        <taxon>Basidiomycota</taxon>
        <taxon>Agaricomycotina</taxon>
        <taxon>Agaricomycetes</taxon>
        <taxon>Agaricomycetidae</taxon>
        <taxon>Boletales</taxon>
        <taxon>Coniophorineae</taxon>
        <taxon>Coniophoraceae</taxon>
        <taxon>Coniophora</taxon>
    </lineage>
</organism>
<keyword evidence="1" id="KW-0347">Helicase</keyword>
<dbReference type="InterPro" id="IPR010285">
    <property type="entry name" value="DNA_helicase_pif1-like_DEAD"/>
</dbReference>
<keyword evidence="1" id="KW-0067">ATP-binding</keyword>
<dbReference type="GO" id="GO:0043139">
    <property type="term" value="F:5'-3' DNA helicase activity"/>
    <property type="evidence" value="ECO:0007669"/>
    <property type="project" value="UniProtKB-EC"/>
</dbReference>
<gene>
    <name evidence="3" type="ORF">CONPUDRAFT_30488</name>
</gene>
<keyword evidence="1" id="KW-0227">DNA damage</keyword>
<feature type="non-terminal residue" evidence="3">
    <location>
        <position position="1"/>
    </location>
</feature>
<keyword evidence="1" id="KW-0547">Nucleotide-binding</keyword>
<dbReference type="OMA" id="HIDIHEK"/>
<name>A0A5M3MQ96_CONPW</name>
<keyword evidence="1" id="KW-0378">Hydrolase</keyword>
<comment type="similarity">
    <text evidence="1">Belongs to the helicase family.</text>
</comment>
<evidence type="ECO:0000313" key="3">
    <source>
        <dbReference type="EMBL" id="EIW80855.1"/>
    </source>
</evidence>
<accession>A0A5M3MQ96</accession>
<keyword evidence="1" id="KW-0234">DNA repair</keyword>
<comment type="caution">
    <text evidence="3">The sequence shown here is derived from an EMBL/GenBank/DDBJ whole genome shotgun (WGS) entry which is preliminary data.</text>
</comment>
<dbReference type="AlphaFoldDB" id="A0A5M3MQ96"/>
<dbReference type="EC" id="5.6.2.3" evidence="1"/>
<proteinExistence type="inferred from homology"/>
<evidence type="ECO:0000313" key="4">
    <source>
        <dbReference type="Proteomes" id="UP000053558"/>
    </source>
</evidence>
<dbReference type="GO" id="GO:0016887">
    <property type="term" value="F:ATP hydrolysis activity"/>
    <property type="evidence" value="ECO:0007669"/>
    <property type="project" value="RHEA"/>
</dbReference>
<reference evidence="4" key="1">
    <citation type="journal article" date="2012" name="Science">
        <title>The Paleozoic origin of enzymatic lignin decomposition reconstructed from 31 fungal genomes.</title>
        <authorList>
            <person name="Floudas D."/>
            <person name="Binder M."/>
            <person name="Riley R."/>
            <person name="Barry K."/>
            <person name="Blanchette R.A."/>
            <person name="Henrissat B."/>
            <person name="Martinez A.T."/>
            <person name="Otillar R."/>
            <person name="Spatafora J.W."/>
            <person name="Yadav J.S."/>
            <person name="Aerts A."/>
            <person name="Benoit I."/>
            <person name="Boyd A."/>
            <person name="Carlson A."/>
            <person name="Copeland A."/>
            <person name="Coutinho P.M."/>
            <person name="de Vries R.P."/>
            <person name="Ferreira P."/>
            <person name="Findley K."/>
            <person name="Foster B."/>
            <person name="Gaskell J."/>
            <person name="Glotzer D."/>
            <person name="Gorecki P."/>
            <person name="Heitman J."/>
            <person name="Hesse C."/>
            <person name="Hori C."/>
            <person name="Igarashi K."/>
            <person name="Jurgens J.A."/>
            <person name="Kallen N."/>
            <person name="Kersten P."/>
            <person name="Kohler A."/>
            <person name="Kuees U."/>
            <person name="Kumar T.K.A."/>
            <person name="Kuo A."/>
            <person name="LaButti K."/>
            <person name="Larrondo L.F."/>
            <person name="Lindquist E."/>
            <person name="Ling A."/>
            <person name="Lombard V."/>
            <person name="Lucas S."/>
            <person name="Lundell T."/>
            <person name="Martin R."/>
            <person name="McLaughlin D.J."/>
            <person name="Morgenstern I."/>
            <person name="Morin E."/>
            <person name="Murat C."/>
            <person name="Nagy L.G."/>
            <person name="Nolan M."/>
            <person name="Ohm R.A."/>
            <person name="Patyshakuliyeva A."/>
            <person name="Rokas A."/>
            <person name="Ruiz-Duenas F.J."/>
            <person name="Sabat G."/>
            <person name="Salamov A."/>
            <person name="Samejima M."/>
            <person name="Schmutz J."/>
            <person name="Slot J.C."/>
            <person name="St John F."/>
            <person name="Stenlid J."/>
            <person name="Sun H."/>
            <person name="Sun S."/>
            <person name="Syed K."/>
            <person name="Tsang A."/>
            <person name="Wiebenga A."/>
            <person name="Young D."/>
            <person name="Pisabarro A."/>
            <person name="Eastwood D.C."/>
            <person name="Martin F."/>
            <person name="Cullen D."/>
            <person name="Grigoriev I.V."/>
            <person name="Hibbett D.S."/>
        </authorList>
    </citation>
    <scope>NUCLEOTIDE SEQUENCE [LARGE SCALE GENOMIC DNA]</scope>
    <source>
        <strain evidence="4">RWD-64-598 SS2</strain>
    </source>
</reference>
<dbReference type="GO" id="GO:0006281">
    <property type="term" value="P:DNA repair"/>
    <property type="evidence" value="ECO:0007669"/>
    <property type="project" value="UniProtKB-KW"/>
</dbReference>
<dbReference type="GeneID" id="19206677"/>
<dbReference type="KEGG" id="cput:CONPUDRAFT_30488"/>
<dbReference type="OrthoDB" id="3229246at2759"/>
<keyword evidence="4" id="KW-1185">Reference proteome</keyword>
<dbReference type="InterPro" id="IPR027417">
    <property type="entry name" value="P-loop_NTPase"/>
</dbReference>
<comment type="cofactor">
    <cofactor evidence="1">
        <name>Mg(2+)</name>
        <dbReference type="ChEBI" id="CHEBI:18420"/>
    </cofactor>
</comment>
<dbReference type="EMBL" id="JH711579">
    <property type="protein sequence ID" value="EIW80855.1"/>
    <property type="molecule type" value="Genomic_DNA"/>
</dbReference>
<dbReference type="GO" id="GO:0005524">
    <property type="term" value="F:ATP binding"/>
    <property type="evidence" value="ECO:0007669"/>
    <property type="project" value="UniProtKB-KW"/>
</dbReference>
<evidence type="ECO:0000256" key="1">
    <source>
        <dbReference type="RuleBase" id="RU363044"/>
    </source>
</evidence>
<feature type="domain" description="DNA helicase Pif1-like DEAD-box helicase" evidence="2">
    <location>
        <begin position="26"/>
        <end position="130"/>
    </location>
</feature>
<evidence type="ECO:0000259" key="2">
    <source>
        <dbReference type="Pfam" id="PF05970"/>
    </source>
</evidence>
<keyword evidence="1" id="KW-0233">DNA recombination</keyword>
<dbReference type="Gene3D" id="3.40.50.300">
    <property type="entry name" value="P-loop containing nucleotide triphosphate hydrolases"/>
    <property type="match status" value="1"/>
</dbReference>
<dbReference type="SUPFAM" id="SSF52540">
    <property type="entry name" value="P-loop containing nucleoside triphosphate hydrolases"/>
    <property type="match status" value="1"/>
</dbReference>
<dbReference type="Pfam" id="PF05970">
    <property type="entry name" value="PIF1"/>
    <property type="match status" value="1"/>
</dbReference>
<dbReference type="PANTHER" id="PTHR10492">
    <property type="match status" value="1"/>
</dbReference>
<dbReference type="GO" id="GO:0006310">
    <property type="term" value="P:DNA recombination"/>
    <property type="evidence" value="ECO:0007669"/>
    <property type="project" value="UniProtKB-KW"/>
</dbReference>
<protein>
    <recommendedName>
        <fullName evidence="1">ATP-dependent DNA helicase</fullName>
        <ecNumber evidence="1">5.6.2.3</ecNumber>
    </recommendedName>
</protein>
<sequence>NYLIAEQRDYDQEEQQQLAAGRIPYLNQEQKSVFDAIVDSVQNQYGHYFCVHGSGGTGKTFLCNTICYALCAEGQIVLCVALSGIASLLLLGGHTVHSHFKILIQLFENSTYNIGKQTMAADLIQADEVVI</sequence>
<comment type="catalytic activity">
    <reaction evidence="1">
        <text>ATP + H2O = ADP + phosphate + H(+)</text>
        <dbReference type="Rhea" id="RHEA:13065"/>
        <dbReference type="ChEBI" id="CHEBI:15377"/>
        <dbReference type="ChEBI" id="CHEBI:15378"/>
        <dbReference type="ChEBI" id="CHEBI:30616"/>
        <dbReference type="ChEBI" id="CHEBI:43474"/>
        <dbReference type="ChEBI" id="CHEBI:456216"/>
        <dbReference type="EC" id="5.6.2.3"/>
    </reaction>
</comment>
<dbReference type="RefSeq" id="XP_007768964.1">
    <property type="nucleotide sequence ID" value="XM_007770774.1"/>
</dbReference>
<feature type="non-terminal residue" evidence="3">
    <location>
        <position position="131"/>
    </location>
</feature>
<dbReference type="Proteomes" id="UP000053558">
    <property type="component" value="Unassembled WGS sequence"/>
</dbReference>
<dbReference type="PANTHER" id="PTHR10492:SF93">
    <property type="entry name" value="ATP-DEPENDENT DNA HELICASE"/>
    <property type="match status" value="1"/>
</dbReference>
<dbReference type="GO" id="GO:0000723">
    <property type="term" value="P:telomere maintenance"/>
    <property type="evidence" value="ECO:0007669"/>
    <property type="project" value="InterPro"/>
</dbReference>